<dbReference type="InterPro" id="IPR008040">
    <property type="entry name" value="Hydant_A_N"/>
</dbReference>
<dbReference type="GO" id="GO:0017168">
    <property type="term" value="F:5-oxoprolinase (ATP-hydrolyzing) activity"/>
    <property type="evidence" value="ECO:0007669"/>
    <property type="project" value="TreeGrafter"/>
</dbReference>
<dbReference type="GO" id="GO:0006749">
    <property type="term" value="P:glutathione metabolic process"/>
    <property type="evidence" value="ECO:0007669"/>
    <property type="project" value="TreeGrafter"/>
</dbReference>
<feature type="region of interest" description="Disordered" evidence="2">
    <location>
        <begin position="1336"/>
        <end position="1375"/>
    </location>
</feature>
<feature type="domain" description="Acetophenone carboxylase-like C-terminal" evidence="6">
    <location>
        <begin position="615"/>
        <end position="785"/>
    </location>
</feature>
<evidence type="ECO:0000259" key="3">
    <source>
        <dbReference type="Pfam" id="PF01968"/>
    </source>
</evidence>
<dbReference type="GO" id="GO:0005829">
    <property type="term" value="C:cytosol"/>
    <property type="evidence" value="ECO:0007669"/>
    <property type="project" value="TreeGrafter"/>
</dbReference>
<evidence type="ECO:0000256" key="1">
    <source>
        <dbReference type="ARBA" id="ARBA00010403"/>
    </source>
</evidence>
<evidence type="ECO:0000313" key="8">
    <source>
        <dbReference type="Proteomes" id="UP000241890"/>
    </source>
</evidence>
<feature type="region of interest" description="Disordered" evidence="2">
    <location>
        <begin position="600"/>
        <end position="619"/>
    </location>
</feature>
<accession>A0A2R5G9Q8</accession>
<dbReference type="InParanoid" id="A0A2R5G9Q8"/>
<evidence type="ECO:0000256" key="2">
    <source>
        <dbReference type="SAM" id="MobiDB-lite"/>
    </source>
</evidence>
<dbReference type="Pfam" id="PF19278">
    <property type="entry name" value="Hydant_A_C"/>
    <property type="match status" value="1"/>
</dbReference>
<gene>
    <name evidence="7" type="ORF">FCC1311_026792</name>
</gene>
<dbReference type="EMBL" id="BEYU01000021">
    <property type="protein sequence ID" value="GBG26458.1"/>
    <property type="molecule type" value="Genomic_DNA"/>
</dbReference>
<dbReference type="Pfam" id="PF02538">
    <property type="entry name" value="Hydantoinase_B"/>
    <property type="match status" value="1"/>
</dbReference>
<feature type="domain" description="Hydantoinase/oxoprolinase N-terminal" evidence="5">
    <location>
        <begin position="34"/>
        <end position="254"/>
    </location>
</feature>
<dbReference type="Pfam" id="PF01968">
    <property type="entry name" value="Hydantoinase_A"/>
    <property type="match status" value="1"/>
</dbReference>
<dbReference type="InterPro" id="IPR049517">
    <property type="entry name" value="ACX-like_C"/>
</dbReference>
<feature type="region of interest" description="Disordered" evidence="2">
    <location>
        <begin position="711"/>
        <end position="734"/>
    </location>
</feature>
<dbReference type="OrthoDB" id="3643at2759"/>
<protein>
    <submittedName>
        <fullName evidence="7">5-oxoprolinase</fullName>
    </submittedName>
</protein>
<dbReference type="PANTHER" id="PTHR11365:SF2">
    <property type="entry name" value="5-OXOPROLINASE"/>
    <property type="match status" value="1"/>
</dbReference>
<comment type="similarity">
    <text evidence="1">Belongs to the oxoprolinase family.</text>
</comment>
<evidence type="ECO:0000313" key="7">
    <source>
        <dbReference type="EMBL" id="GBG26458.1"/>
    </source>
</evidence>
<comment type="caution">
    <text evidence="7">The sequence shown here is derived from an EMBL/GenBank/DDBJ whole genome shotgun (WGS) entry which is preliminary data.</text>
</comment>
<dbReference type="InterPro" id="IPR002821">
    <property type="entry name" value="Hydantoinase_A"/>
</dbReference>
<dbReference type="PANTHER" id="PTHR11365">
    <property type="entry name" value="5-OXOPROLINASE RELATED"/>
    <property type="match status" value="1"/>
</dbReference>
<feature type="domain" description="Hydantoinase B/oxoprolinase" evidence="4">
    <location>
        <begin position="818"/>
        <end position="1347"/>
    </location>
</feature>
<dbReference type="InterPro" id="IPR045079">
    <property type="entry name" value="Oxoprolinase-like"/>
</dbReference>
<organism evidence="7 8">
    <name type="scientific">Hondaea fermentalgiana</name>
    <dbReference type="NCBI Taxonomy" id="2315210"/>
    <lineage>
        <taxon>Eukaryota</taxon>
        <taxon>Sar</taxon>
        <taxon>Stramenopiles</taxon>
        <taxon>Bigyra</taxon>
        <taxon>Labyrinthulomycetes</taxon>
        <taxon>Thraustochytrida</taxon>
        <taxon>Thraustochytriidae</taxon>
        <taxon>Hondaea</taxon>
    </lineage>
</organism>
<sequence length="1375" mass="148081">MKVVMLWPIDGWNGPFNTSFVRTALPAMGKLKARFSIDRGGTFTDVYAEKFELQDDAQKNGDAALQSADGVKVLQRRVLKLLSEDPSNYDDAPREGIRRYPRSEPLPWEHIDFIRMGTTVATNALLERKGERFALLTTQGFRDIWHIGSQARPQLFDLEIKCPENLYDEVIEIEERVLLGSEDLLKLPKVDSGRIQEAVTGEKVYVEQELQEAVVRAALEDIKRKGIKSVAVVFMHAALYPAHEQLVGRIAAEMGCFRQVSLSHEVMQMVKIVPRGYTTFADAYLTPHIARYIETFVSGFAPGLLEGVNVSFMQSDGGLTPVDRFSGHKAILSGPAGGVVGYALTTRLATRLGPDDPLRGDQVVGFDMGGTSTDVSRYAGAYEHVFETTTAGVTIQAPQLDISTVAAGGGSELRYKSGIFSVGPESVGAHPGPVCYRKGGRLAVTDANVALGRLIPDHFPKIFGPKEDESLDAQASKNMFEVLAKEVAKDTPPEMPEKSAAEVAFGFIQVANEAMCRPIRNLTQMRGYDITKHVLACFGGAGGQHACAIARALGMRKVFIHRYSGILSAYGIGLADVVQDVQEPCALEIPASLVGAAAAAPGGDADGEEKKTDPDSDLSAAQQQVDAVLDRVQAAASDTLVKQGFSTQDILCERFLNMRFVGTDTALMVRGSSAALHSYIDCFLDMYSREFGFVLKNRAISIDDARVRASGRSGARADQDDEFERSKASASAMQQAGTPLERRQVYFADGWCDTPVYKLDAILERTLKGPAIIIDPNSTIVVEPHCLVSVSVFGDVTVDLLQPEEAADVDASEVERADPIQLALFSHRFMGIAEQMGRTLQRTSVSVNVKERLDFSCALFGPDGGLVANAPHIPVHLGAMSAAIRFQQSYYANGAHGGIEKGDVLVSNHPQLAGGSHLPDITVITPCFSDEGELVFWVASRGHHADVGGITPGSMPPHSKQLADEGAAIVTFKLVRGGAFQEEGIAKILSAPSNPSDPDCSGTRALADNLSDLRAQVAANNHGVRLVRDLIKECGHTKVIAYMTHIQKNAERAVRDMLKDFVKRKGTARVQTVDYMDDGTPIQVAIEIDPATGSATFDFAGTGPQVLGNCNAPPAVTYSAIIFTLRCLVGQTIPLNQGCLQPVTIKIPSFTILNPSETSAVVGGNVLTSQRVVDVIFRAFEACAASQGCMNNFTFGDEKFGYYETIAGGAGAGPTWDGRSGVHTAMTNTRITDPEILEKRFPVVLRRFSLREGSGGLGKHRGGDGVIREVEFLRPMTVSILSERRARAPFGMAGGQDALCGQNLLVTRDETSGKEILQNLGGKASVKASPGQRIRILTPGGGGYGLPKRPLTDPSGQPDEEQSHDDASAKRSKAE</sequence>
<proteinExistence type="inferred from homology"/>
<evidence type="ECO:0000259" key="5">
    <source>
        <dbReference type="Pfam" id="PF05378"/>
    </source>
</evidence>
<feature type="compositionally biased region" description="Basic and acidic residues" evidence="2">
    <location>
        <begin position="1364"/>
        <end position="1375"/>
    </location>
</feature>
<name>A0A2R5G9Q8_9STRA</name>
<reference evidence="7 8" key="1">
    <citation type="submission" date="2017-12" db="EMBL/GenBank/DDBJ databases">
        <title>Sequencing, de novo assembly and annotation of complete genome of a new Thraustochytrid species, strain FCC1311.</title>
        <authorList>
            <person name="Sedici K."/>
            <person name="Godart F."/>
            <person name="Aiese Cigliano R."/>
            <person name="Sanseverino W."/>
            <person name="Barakat M."/>
            <person name="Ortet P."/>
            <person name="Marechal E."/>
            <person name="Cagnac O."/>
            <person name="Amato A."/>
        </authorList>
    </citation>
    <scope>NUCLEOTIDE SEQUENCE [LARGE SCALE GENOMIC DNA]</scope>
</reference>
<keyword evidence="8" id="KW-1185">Reference proteome</keyword>
<dbReference type="Proteomes" id="UP000241890">
    <property type="component" value="Unassembled WGS sequence"/>
</dbReference>
<dbReference type="InterPro" id="IPR003692">
    <property type="entry name" value="Hydantoinase_B"/>
</dbReference>
<dbReference type="Pfam" id="PF05378">
    <property type="entry name" value="Hydant_A_N"/>
    <property type="match status" value="1"/>
</dbReference>
<feature type="domain" description="Hydantoinase A/oxoprolinase" evidence="3">
    <location>
        <begin position="275"/>
        <end position="580"/>
    </location>
</feature>
<evidence type="ECO:0000259" key="6">
    <source>
        <dbReference type="Pfam" id="PF19278"/>
    </source>
</evidence>
<evidence type="ECO:0000259" key="4">
    <source>
        <dbReference type="Pfam" id="PF02538"/>
    </source>
</evidence>